<organism evidence="2 3">
    <name type="scientific">Gemmatirosa kalamazoonensis</name>
    <dbReference type="NCBI Taxonomy" id="861299"/>
    <lineage>
        <taxon>Bacteria</taxon>
        <taxon>Pseudomonadati</taxon>
        <taxon>Gemmatimonadota</taxon>
        <taxon>Gemmatimonadia</taxon>
        <taxon>Gemmatimonadales</taxon>
        <taxon>Gemmatimonadaceae</taxon>
        <taxon>Gemmatirosa</taxon>
    </lineage>
</organism>
<dbReference type="HOGENOM" id="CLU_1341643_0_0_0"/>
<feature type="signal peptide" evidence="1">
    <location>
        <begin position="1"/>
        <end position="24"/>
    </location>
</feature>
<keyword evidence="3" id="KW-1185">Reference proteome</keyword>
<name>W0RKE7_9BACT</name>
<dbReference type="eggNOG" id="ENOG50342B9">
    <property type="taxonomic scope" value="Bacteria"/>
</dbReference>
<evidence type="ECO:0000313" key="3">
    <source>
        <dbReference type="Proteomes" id="UP000019151"/>
    </source>
</evidence>
<dbReference type="AlphaFoldDB" id="W0RKE7"/>
<dbReference type="InterPro" id="IPR010664">
    <property type="entry name" value="LipoPS_assembly_LptC-rel"/>
</dbReference>
<dbReference type="InParanoid" id="W0RKE7"/>
<evidence type="ECO:0008006" key="4">
    <source>
        <dbReference type="Google" id="ProtNLM"/>
    </source>
</evidence>
<dbReference type="EMBL" id="CP007128">
    <property type="protein sequence ID" value="AHG90790.1"/>
    <property type="molecule type" value="Genomic_DNA"/>
</dbReference>
<dbReference type="Pfam" id="PF06835">
    <property type="entry name" value="LptC"/>
    <property type="match status" value="1"/>
</dbReference>
<gene>
    <name evidence="2" type="ORF">J421_3253</name>
</gene>
<proteinExistence type="predicted"/>
<sequence length="197" mass="21513">MRSPMQAMHARRRTILLVTLLATAAACKDKNTPTLATKRSALGDSADQVMFGLRHALTTAGVRRGELQADTAFFYDDMNRMELRKVNTIFFDRNGVKNATMSAKQGTYDVRTQKLDGRGDVVVTSEDGRKLKSPHLVYDRTLNQISSDTAFTYTSPGRNFSGIGFRSDPQLTNVTVLSGAKGGTVLPAGGLTRKPKP</sequence>
<dbReference type="GO" id="GO:0015221">
    <property type="term" value="F:lipopolysaccharide transmembrane transporter activity"/>
    <property type="evidence" value="ECO:0007669"/>
    <property type="project" value="InterPro"/>
</dbReference>
<dbReference type="STRING" id="861299.J421_3253"/>
<reference evidence="2 3" key="1">
    <citation type="journal article" date="2014" name="Genome Announc.">
        <title>Genome Sequence and Methylome of Soil Bacterium Gemmatirosa kalamazoonensis KBS708T, a Member of the Rarely Cultivated Gemmatimonadetes Phylum.</title>
        <authorList>
            <person name="Debruyn J.M."/>
            <person name="Radosevich M."/>
            <person name="Wommack K.E."/>
            <person name="Polson S.W."/>
            <person name="Hauser L.J."/>
            <person name="Fawaz M.N."/>
            <person name="Korlach J."/>
            <person name="Tsai Y.C."/>
        </authorList>
    </citation>
    <scope>NUCLEOTIDE SEQUENCE [LARGE SCALE GENOMIC DNA]</scope>
    <source>
        <strain evidence="2 3">KBS708</strain>
    </source>
</reference>
<dbReference type="KEGG" id="gba:J421_3253"/>
<dbReference type="Gene3D" id="2.60.450.10">
    <property type="entry name" value="Lipopolysaccharide (LPS) transport protein A like domain"/>
    <property type="match status" value="1"/>
</dbReference>
<evidence type="ECO:0000256" key="1">
    <source>
        <dbReference type="SAM" id="SignalP"/>
    </source>
</evidence>
<keyword evidence="1" id="KW-0732">Signal</keyword>
<accession>W0RKE7</accession>
<feature type="chain" id="PRO_5004795112" description="LPS export ABC transporter periplasmic protein LptC" evidence="1">
    <location>
        <begin position="25"/>
        <end position="197"/>
    </location>
</feature>
<protein>
    <recommendedName>
        <fullName evidence="4">LPS export ABC transporter periplasmic protein LptC</fullName>
    </recommendedName>
</protein>
<dbReference type="PROSITE" id="PS51257">
    <property type="entry name" value="PROKAR_LIPOPROTEIN"/>
    <property type="match status" value="1"/>
</dbReference>
<dbReference type="NCBIfam" id="TIGR04409">
    <property type="entry name" value="LptC_YrbK"/>
    <property type="match status" value="1"/>
</dbReference>
<evidence type="ECO:0000313" key="2">
    <source>
        <dbReference type="EMBL" id="AHG90790.1"/>
    </source>
</evidence>
<dbReference type="InterPro" id="IPR026265">
    <property type="entry name" value="LptC"/>
</dbReference>
<dbReference type="Proteomes" id="UP000019151">
    <property type="component" value="Chromosome"/>
</dbReference>
<dbReference type="GO" id="GO:0005886">
    <property type="term" value="C:plasma membrane"/>
    <property type="evidence" value="ECO:0007669"/>
    <property type="project" value="InterPro"/>
</dbReference>